<evidence type="ECO:0000313" key="2">
    <source>
        <dbReference type="EMBL" id="MBS9523864.1"/>
    </source>
</evidence>
<evidence type="ECO:0000256" key="1">
    <source>
        <dbReference type="SAM" id="Phobius"/>
    </source>
</evidence>
<reference evidence="2 3" key="1">
    <citation type="submission" date="2021-05" db="EMBL/GenBank/DDBJ databases">
        <authorList>
            <person name="Zhang Z.D."/>
            <person name="Osman G."/>
        </authorList>
    </citation>
    <scope>NUCLEOTIDE SEQUENCE [LARGE SCALE GENOMIC DNA]</scope>
    <source>
        <strain evidence="2 3">KCTC 32217</strain>
    </source>
</reference>
<keyword evidence="1" id="KW-0812">Transmembrane</keyword>
<dbReference type="RefSeq" id="WP_213944740.1">
    <property type="nucleotide sequence ID" value="NZ_JAHCMY010000003.1"/>
</dbReference>
<sequence>MINFEFPFDEGWSVLLLLLMAVILALQVMWVLNTKRLSTPRKLIRLGLNVIFLLSIALLIFAPYIEKETPRQQALVYAPNIPQDLAQQYSDSLKIETLVPIEDFKGKGDVYLLGHDFDAKDLAKLYGSSVQWRGAYENGVFSHLEWEGILRQGQRQYVRGNIVVAEDTEISIHMGDDMLDSIQLILGDKSFQLQFLAKATGRNEVSLRVNGEEKGLVRYFALPNAPIHYKLLFSYPDMENRRLAEWLGTQGQNLSSSIQTSAEAQQLAETSGEEIQFYITEPSMANTAALSEAVEEGASILFTNFENTEAQILQINRALGTGFQLSRVSQEGNRQVGSNLTSLPFRFAEKPNQWEFYDGAVAYQELGGAKVGISLLENTFPIAFQGDTVRYGEIWSQILDPMRPIEGDYYSLKQPVFEGFATEIEVNSSNPKNRLIADEDTVFMASLPINSFITKGKWIPAGNGWVTLSDSLEIYIHANEFKEVHQNQLISHFLRSQPPLRGTEILTEKKPLSYWWILGLIVVSASMLWVEPRVNK</sequence>
<feature type="transmembrane region" description="Helical" evidence="1">
    <location>
        <begin position="44"/>
        <end position="65"/>
    </location>
</feature>
<keyword evidence="1" id="KW-0472">Membrane</keyword>
<keyword evidence="1" id="KW-1133">Transmembrane helix</keyword>
<keyword evidence="3" id="KW-1185">Reference proteome</keyword>
<gene>
    <name evidence="2" type="ORF">KI659_07535</name>
</gene>
<feature type="transmembrane region" description="Helical" evidence="1">
    <location>
        <begin position="12"/>
        <end position="32"/>
    </location>
</feature>
<evidence type="ECO:0000313" key="3">
    <source>
        <dbReference type="Proteomes" id="UP001319104"/>
    </source>
</evidence>
<protein>
    <submittedName>
        <fullName evidence="2">Uncharacterized protein</fullName>
    </submittedName>
</protein>
<proteinExistence type="predicted"/>
<name>A0AAP2G116_9BACT</name>
<organism evidence="2 3">
    <name type="scientific">Litoribacter ruber</name>
    <dbReference type="NCBI Taxonomy" id="702568"/>
    <lineage>
        <taxon>Bacteria</taxon>
        <taxon>Pseudomonadati</taxon>
        <taxon>Bacteroidota</taxon>
        <taxon>Cytophagia</taxon>
        <taxon>Cytophagales</taxon>
        <taxon>Cyclobacteriaceae</taxon>
        <taxon>Litoribacter</taxon>
    </lineage>
</organism>
<comment type="caution">
    <text evidence="2">The sequence shown here is derived from an EMBL/GenBank/DDBJ whole genome shotgun (WGS) entry which is preliminary data.</text>
</comment>
<dbReference type="EMBL" id="JAHCMY010000003">
    <property type="protein sequence ID" value="MBS9523864.1"/>
    <property type="molecule type" value="Genomic_DNA"/>
</dbReference>
<accession>A0AAP2G116</accession>
<dbReference type="AlphaFoldDB" id="A0AAP2G116"/>
<dbReference type="Proteomes" id="UP001319104">
    <property type="component" value="Unassembled WGS sequence"/>
</dbReference>
<feature type="transmembrane region" description="Helical" evidence="1">
    <location>
        <begin position="513"/>
        <end position="530"/>
    </location>
</feature>